<protein>
    <submittedName>
        <fullName evidence="3">GCN5-related N-acetyltransferase</fullName>
    </submittedName>
</protein>
<dbReference type="PANTHER" id="PTHR31143:SF2">
    <property type="entry name" value="FR47-LIKE DOMAIN-CONTAINING PROTEIN-RELATED"/>
    <property type="match status" value="1"/>
</dbReference>
<feature type="repeat" description="TPR" evidence="1">
    <location>
        <begin position="275"/>
        <end position="308"/>
    </location>
</feature>
<gene>
    <name evidence="3" type="ORF">U14_04912</name>
</gene>
<dbReference type="InterPro" id="IPR011990">
    <property type="entry name" value="TPR-like_helical_dom_sf"/>
</dbReference>
<keyword evidence="1" id="KW-0802">TPR repeat</keyword>
<keyword evidence="4" id="KW-1185">Reference proteome</keyword>
<dbReference type="PROSITE" id="PS50005">
    <property type="entry name" value="TPR"/>
    <property type="match status" value="1"/>
</dbReference>
<dbReference type="AlphaFoldDB" id="A0A0S6W1F7"/>
<proteinExistence type="predicted"/>
<sequence>MIYELTPRDYERVRPLFQDLDHHLIIRAALENSTPTQIYADNVESPGVAFICTVEGYFLAGTSNNTAFNAGLRDLLRHISDTGETLRAHDDAINLAIFPQAWETALPELFPQRAPLPEHRLKYTCTELRFDWTAQIPAEYQVHRLDAQLLERCAGRVPEHIFEWMQANWGGVEPFLQRGFGFCLLHNDNIVSWCIGDCASGERCEVGIHTLPDYRRRGLAAIITAATVADCFERGFTHIGWHCNAGNIGSWKTAEKVGFVKEKEYVFHLQLFDDAVYFAEIGWRHLQEKRYAKAAESYAQSFALKPDAPHYWYHTAAIAAAGVGETSTAFDYLRRAIEGGWQHFAFTETREEFAALRHLPEWERLFEQ</sequence>
<dbReference type="Gene3D" id="3.40.630.110">
    <property type="entry name" value="GNAT acetyltransferase-like"/>
    <property type="match status" value="1"/>
</dbReference>
<dbReference type="InterPro" id="IPR027365">
    <property type="entry name" value="GNAT_acetyltra_YdfB-like"/>
</dbReference>
<dbReference type="Proteomes" id="UP000030700">
    <property type="component" value="Unassembled WGS sequence"/>
</dbReference>
<dbReference type="Gene3D" id="1.25.40.10">
    <property type="entry name" value="Tetratricopeptide repeat domain"/>
    <property type="match status" value="1"/>
</dbReference>
<dbReference type="Pfam" id="PF12746">
    <property type="entry name" value="GNAT_acetyltran"/>
    <property type="match status" value="1"/>
</dbReference>
<dbReference type="STRING" id="1499966.U14_04912"/>
<keyword evidence="3" id="KW-0808">Transferase</keyword>
<dbReference type="SUPFAM" id="SSF48452">
    <property type="entry name" value="TPR-like"/>
    <property type="match status" value="1"/>
</dbReference>
<organism evidence="3">
    <name type="scientific">Candidatus Moduliflexus flocculans</name>
    <dbReference type="NCBI Taxonomy" id="1499966"/>
    <lineage>
        <taxon>Bacteria</taxon>
        <taxon>Candidatus Moduliflexota</taxon>
        <taxon>Candidatus Moduliflexia</taxon>
        <taxon>Candidatus Moduliflexales</taxon>
        <taxon>Candidatus Moduliflexaceae</taxon>
    </lineage>
</organism>
<dbReference type="InterPro" id="IPR042573">
    <property type="entry name" value="GNAT_acetyltra_N"/>
</dbReference>
<dbReference type="InterPro" id="IPR000182">
    <property type="entry name" value="GNAT_dom"/>
</dbReference>
<name>A0A0S6W1F7_9BACT</name>
<evidence type="ECO:0000256" key="1">
    <source>
        <dbReference type="PROSITE-ProRule" id="PRU00339"/>
    </source>
</evidence>
<evidence type="ECO:0000313" key="3">
    <source>
        <dbReference type="EMBL" id="GAK53645.1"/>
    </source>
</evidence>
<dbReference type="InterPro" id="IPR019734">
    <property type="entry name" value="TPR_rpt"/>
</dbReference>
<dbReference type="EMBL" id="DF820459">
    <property type="protein sequence ID" value="GAK53645.1"/>
    <property type="molecule type" value="Genomic_DNA"/>
</dbReference>
<dbReference type="SUPFAM" id="SSF55729">
    <property type="entry name" value="Acyl-CoA N-acyltransferases (Nat)"/>
    <property type="match status" value="1"/>
</dbReference>
<feature type="domain" description="N-acetyltransferase" evidence="2">
    <location>
        <begin position="126"/>
        <end position="283"/>
    </location>
</feature>
<evidence type="ECO:0000313" key="4">
    <source>
        <dbReference type="Proteomes" id="UP000030700"/>
    </source>
</evidence>
<dbReference type="Gene3D" id="3.40.630.30">
    <property type="match status" value="1"/>
</dbReference>
<dbReference type="InterPro" id="IPR016181">
    <property type="entry name" value="Acyl_CoA_acyltransferase"/>
</dbReference>
<dbReference type="HOGENOM" id="CLU_751559_0_0_0"/>
<dbReference type="GO" id="GO:0016747">
    <property type="term" value="F:acyltransferase activity, transferring groups other than amino-acyl groups"/>
    <property type="evidence" value="ECO:0007669"/>
    <property type="project" value="InterPro"/>
</dbReference>
<evidence type="ECO:0000259" key="2">
    <source>
        <dbReference type="PROSITE" id="PS51186"/>
    </source>
</evidence>
<reference evidence="3" key="1">
    <citation type="journal article" date="2015" name="PeerJ">
        <title>First genomic representation of candidate bacterial phylum KSB3 points to enhanced environmental sensing as a trigger of wastewater bulking.</title>
        <authorList>
            <person name="Sekiguchi Y."/>
            <person name="Ohashi A."/>
            <person name="Parks D.H."/>
            <person name="Yamauchi T."/>
            <person name="Tyson G.W."/>
            <person name="Hugenholtz P."/>
        </authorList>
    </citation>
    <scope>NUCLEOTIDE SEQUENCE [LARGE SCALE GENOMIC DNA]</scope>
</reference>
<dbReference type="PROSITE" id="PS51186">
    <property type="entry name" value="GNAT"/>
    <property type="match status" value="1"/>
</dbReference>
<dbReference type="PANTHER" id="PTHR31143">
    <property type="match status" value="1"/>
</dbReference>
<accession>A0A0S6W1F7</accession>